<proteinExistence type="predicted"/>
<gene>
    <name evidence="1" type="ORF">JG688_00009390</name>
</gene>
<keyword evidence="2" id="KW-1185">Reference proteome</keyword>
<sequence>MTSVVYGSGVEHTVLALVSPSVSGSGKTISDFDWSQTRQANAWLPWSKRTKIKTLKHSSFSKSFARLRLRQLRRGYSVDVITRLRRRWDCCSCI</sequence>
<organism evidence="1 2">
    <name type="scientific">Phytophthora aleatoria</name>
    <dbReference type="NCBI Taxonomy" id="2496075"/>
    <lineage>
        <taxon>Eukaryota</taxon>
        <taxon>Sar</taxon>
        <taxon>Stramenopiles</taxon>
        <taxon>Oomycota</taxon>
        <taxon>Peronosporomycetes</taxon>
        <taxon>Peronosporales</taxon>
        <taxon>Peronosporaceae</taxon>
        <taxon>Phytophthora</taxon>
    </lineage>
</organism>
<accession>A0A8J5IPJ0</accession>
<dbReference type="AlphaFoldDB" id="A0A8J5IPJ0"/>
<name>A0A8J5IPJ0_9STRA</name>
<evidence type="ECO:0000313" key="2">
    <source>
        <dbReference type="Proteomes" id="UP000709295"/>
    </source>
</evidence>
<evidence type="ECO:0000313" key="1">
    <source>
        <dbReference type="EMBL" id="KAG6960830.1"/>
    </source>
</evidence>
<dbReference type="Proteomes" id="UP000709295">
    <property type="component" value="Unassembled WGS sequence"/>
</dbReference>
<comment type="caution">
    <text evidence="1">The sequence shown here is derived from an EMBL/GenBank/DDBJ whole genome shotgun (WGS) entry which is preliminary data.</text>
</comment>
<reference evidence="1" key="1">
    <citation type="submission" date="2021-01" db="EMBL/GenBank/DDBJ databases">
        <title>Phytophthora aleatoria, a newly-described species from Pinus radiata is distinct from Phytophthora cactorum isolates based on comparative genomics.</title>
        <authorList>
            <person name="Mcdougal R."/>
            <person name="Panda P."/>
            <person name="Williams N."/>
            <person name="Studholme D.J."/>
        </authorList>
    </citation>
    <scope>NUCLEOTIDE SEQUENCE</scope>
    <source>
        <strain evidence="1">NZFS 4037</strain>
    </source>
</reference>
<protein>
    <submittedName>
        <fullName evidence="1">Uncharacterized protein</fullName>
    </submittedName>
</protein>
<dbReference type="EMBL" id="JAENGY010000537">
    <property type="protein sequence ID" value="KAG6960830.1"/>
    <property type="molecule type" value="Genomic_DNA"/>
</dbReference>